<gene>
    <name evidence="1" type="ORF">AB5J53_19090</name>
</gene>
<reference evidence="1" key="1">
    <citation type="submission" date="2024-07" db="EMBL/GenBank/DDBJ databases">
        <authorList>
            <person name="Yu S.T."/>
        </authorList>
    </citation>
    <scope>NUCLEOTIDE SEQUENCE</scope>
    <source>
        <strain evidence="1">R41</strain>
    </source>
</reference>
<organism evidence="1">
    <name type="scientific">Streptomyces sp. R41</name>
    <dbReference type="NCBI Taxonomy" id="3238632"/>
    <lineage>
        <taxon>Bacteria</taxon>
        <taxon>Bacillati</taxon>
        <taxon>Actinomycetota</taxon>
        <taxon>Actinomycetes</taxon>
        <taxon>Kitasatosporales</taxon>
        <taxon>Streptomycetaceae</taxon>
        <taxon>Streptomyces</taxon>
    </lineage>
</organism>
<proteinExistence type="predicted"/>
<dbReference type="RefSeq" id="WP_369246868.1">
    <property type="nucleotide sequence ID" value="NZ_CP163443.1"/>
</dbReference>
<dbReference type="Gene3D" id="3.30.470.20">
    <property type="entry name" value="ATP-grasp fold, B domain"/>
    <property type="match status" value="1"/>
</dbReference>
<dbReference type="EMBL" id="CP163443">
    <property type="protein sequence ID" value="XDQ53617.1"/>
    <property type="molecule type" value="Genomic_DNA"/>
</dbReference>
<evidence type="ECO:0008006" key="2">
    <source>
        <dbReference type="Google" id="ProtNLM"/>
    </source>
</evidence>
<dbReference type="AlphaFoldDB" id="A0AB39RHK2"/>
<name>A0AB39RHK2_9ACTN</name>
<protein>
    <recommendedName>
        <fullName evidence="2">ATP-grasp domain-containing protein</fullName>
    </recommendedName>
</protein>
<dbReference type="SUPFAM" id="SSF56059">
    <property type="entry name" value="Glutathione synthetase ATP-binding domain-like"/>
    <property type="match status" value="1"/>
</dbReference>
<sequence>MPTARLLGGARGIVFESFDFAVTPDGEWVFFENNSAGTWAWVEYRTGLPITAAHADYLRGATE</sequence>
<evidence type="ECO:0000313" key="1">
    <source>
        <dbReference type="EMBL" id="XDQ53617.1"/>
    </source>
</evidence>
<accession>A0AB39RHK2</accession>